<name>A0A1X7UNL8_AMPQE</name>
<dbReference type="InParanoid" id="A0A1X7UNL8"/>
<reference evidence="1" key="1">
    <citation type="submission" date="2017-05" db="UniProtKB">
        <authorList>
            <consortium name="EnsemblMetazoa"/>
        </authorList>
    </citation>
    <scope>IDENTIFICATION</scope>
</reference>
<accession>A0A1X7UNL8</accession>
<sequence>RGDCSSVIDIIKLVSSIVRFPFRKDKKFLLLKTAAVKMAPTCTSMTADSV</sequence>
<protein>
    <submittedName>
        <fullName evidence="1">Uncharacterized protein</fullName>
    </submittedName>
</protein>
<dbReference type="EnsemblMetazoa" id="Aqu2.1.29007_001">
    <property type="protein sequence ID" value="Aqu2.1.29007_001"/>
    <property type="gene ID" value="Aqu2.1.29007"/>
</dbReference>
<organism evidence="1">
    <name type="scientific">Amphimedon queenslandica</name>
    <name type="common">Sponge</name>
    <dbReference type="NCBI Taxonomy" id="400682"/>
    <lineage>
        <taxon>Eukaryota</taxon>
        <taxon>Metazoa</taxon>
        <taxon>Porifera</taxon>
        <taxon>Demospongiae</taxon>
        <taxon>Heteroscleromorpha</taxon>
        <taxon>Haplosclerida</taxon>
        <taxon>Niphatidae</taxon>
        <taxon>Amphimedon</taxon>
    </lineage>
</organism>
<dbReference type="AlphaFoldDB" id="A0A1X7UNL8"/>
<evidence type="ECO:0000313" key="1">
    <source>
        <dbReference type="EnsemblMetazoa" id="Aqu2.1.29007_001"/>
    </source>
</evidence>
<proteinExistence type="predicted"/>